<dbReference type="GO" id="GO:0022857">
    <property type="term" value="F:transmembrane transporter activity"/>
    <property type="evidence" value="ECO:0007669"/>
    <property type="project" value="InterPro"/>
</dbReference>
<proteinExistence type="predicted"/>
<comment type="caution">
    <text evidence="7">The sequence shown here is derived from an EMBL/GenBank/DDBJ whole genome shotgun (WGS) entry which is preliminary data.</text>
</comment>
<feature type="transmembrane region" description="Helical" evidence="5">
    <location>
        <begin position="77"/>
        <end position="96"/>
    </location>
</feature>
<evidence type="ECO:0000259" key="6">
    <source>
        <dbReference type="PROSITE" id="PS50850"/>
    </source>
</evidence>
<feature type="transmembrane region" description="Helical" evidence="5">
    <location>
        <begin position="204"/>
        <end position="221"/>
    </location>
</feature>
<evidence type="ECO:0000313" key="7">
    <source>
        <dbReference type="EMBL" id="MBB5204981.1"/>
    </source>
</evidence>
<dbReference type="PANTHER" id="PTHR23501">
    <property type="entry name" value="MAJOR FACILITATOR SUPERFAMILY"/>
    <property type="match status" value="1"/>
</dbReference>
<keyword evidence="8" id="KW-1185">Reference proteome</keyword>
<dbReference type="Pfam" id="PF07690">
    <property type="entry name" value="MFS_1"/>
    <property type="match status" value="1"/>
</dbReference>
<dbReference type="InterPro" id="IPR020846">
    <property type="entry name" value="MFS_dom"/>
</dbReference>
<feature type="transmembrane region" description="Helical" evidence="5">
    <location>
        <begin position="418"/>
        <end position="442"/>
    </location>
</feature>
<evidence type="ECO:0000313" key="8">
    <source>
        <dbReference type="Proteomes" id="UP000554837"/>
    </source>
</evidence>
<dbReference type="PANTHER" id="PTHR23501:SF154">
    <property type="entry name" value="MULTIDRUG-EFFLUX TRANSPORTER RV1634-RELATED"/>
    <property type="match status" value="1"/>
</dbReference>
<dbReference type="SUPFAM" id="SSF103473">
    <property type="entry name" value="MFS general substrate transporter"/>
    <property type="match status" value="1"/>
</dbReference>
<keyword evidence="2 5" id="KW-0812">Transmembrane</keyword>
<dbReference type="InterPro" id="IPR011701">
    <property type="entry name" value="MFS"/>
</dbReference>
<dbReference type="EMBL" id="JACHHO010000003">
    <property type="protein sequence ID" value="MBB5204981.1"/>
    <property type="molecule type" value="Genomic_DNA"/>
</dbReference>
<feature type="domain" description="Major facilitator superfamily (MFS) profile" evidence="6">
    <location>
        <begin position="14"/>
        <end position="438"/>
    </location>
</feature>
<feature type="transmembrane region" description="Helical" evidence="5">
    <location>
        <begin position="390"/>
        <end position="412"/>
    </location>
</feature>
<dbReference type="RefSeq" id="WP_217503011.1">
    <property type="nucleotide sequence ID" value="NZ_CP040709.1"/>
</dbReference>
<dbReference type="GO" id="GO:0005886">
    <property type="term" value="C:plasma membrane"/>
    <property type="evidence" value="ECO:0007669"/>
    <property type="project" value="TreeGrafter"/>
</dbReference>
<feature type="transmembrane region" description="Helical" evidence="5">
    <location>
        <begin position="45"/>
        <end position="65"/>
    </location>
</feature>
<sequence length="448" mass="44689">MTDTALFAPGRRAACLGALALVTLLAFEAVAVAAAMPAIAQALDGLGLYALAFGGTLALSVLGMVWAGRACDVQGPFAASVIGLVVFGAGLALSGLAPSMGWLTAGRALQGLGVGVLGVTLYVGIARLVPAALHPRLFAALAAAWVLPGLVGPFVAALLVETLGWRAVFLGVLAAVPFTAWAMLPALHRLPPQAATKTQADPNLAWAALAAVAALALHGASQAGTAWMPAVIALGLLAALPAGMRLLPAGTLNARPGLPAVIALRGLMAAAFFSAEAFIPLFLNQQRAWSLTEGGLALTAAALTWSAGSALQARIQGETRRAQGLRAGLGLLALGLLAVAWPMLDAGVSPLWVVGGWALSGLGIGLAWPMLSVLTLALSAEGEQGRNTSALQLCDALTTSAALALAGLLFGAGRSDTAFAAVIALALGLAVLGMGVTGRVFAGARAGN</sequence>
<dbReference type="Proteomes" id="UP000554837">
    <property type="component" value="Unassembled WGS sequence"/>
</dbReference>
<feature type="transmembrane region" description="Helical" evidence="5">
    <location>
        <begin position="260"/>
        <end position="283"/>
    </location>
</feature>
<evidence type="ECO:0000256" key="3">
    <source>
        <dbReference type="ARBA" id="ARBA00022989"/>
    </source>
</evidence>
<dbReference type="PROSITE" id="PS50850">
    <property type="entry name" value="MFS"/>
    <property type="match status" value="1"/>
</dbReference>
<evidence type="ECO:0000256" key="1">
    <source>
        <dbReference type="ARBA" id="ARBA00004141"/>
    </source>
</evidence>
<dbReference type="Gene3D" id="1.20.1250.20">
    <property type="entry name" value="MFS general substrate transporter like domains"/>
    <property type="match status" value="1"/>
</dbReference>
<name>A0A840S8X1_9BURK</name>
<feature type="transmembrane region" description="Helical" evidence="5">
    <location>
        <begin position="137"/>
        <end position="159"/>
    </location>
</feature>
<protein>
    <submittedName>
        <fullName evidence="7">MFS family permease</fullName>
    </submittedName>
</protein>
<reference evidence="7 8" key="1">
    <citation type="submission" date="2020-08" db="EMBL/GenBank/DDBJ databases">
        <title>Genomic Encyclopedia of Type Strains, Phase IV (KMG-IV): sequencing the most valuable type-strain genomes for metagenomic binning, comparative biology and taxonomic classification.</title>
        <authorList>
            <person name="Goeker M."/>
        </authorList>
    </citation>
    <scope>NUCLEOTIDE SEQUENCE [LARGE SCALE GENOMIC DNA]</scope>
    <source>
        <strain evidence="7 8">DSM 23958</strain>
    </source>
</reference>
<feature type="transmembrane region" description="Helical" evidence="5">
    <location>
        <begin position="356"/>
        <end position="378"/>
    </location>
</feature>
<feature type="transmembrane region" description="Helical" evidence="5">
    <location>
        <begin position="295"/>
        <end position="313"/>
    </location>
</feature>
<comment type="subcellular location">
    <subcellularLocation>
        <location evidence="1">Membrane</location>
        <topology evidence="1">Multi-pass membrane protein</topology>
    </subcellularLocation>
</comment>
<evidence type="ECO:0000256" key="4">
    <source>
        <dbReference type="ARBA" id="ARBA00023136"/>
    </source>
</evidence>
<dbReference type="InterPro" id="IPR036259">
    <property type="entry name" value="MFS_trans_sf"/>
</dbReference>
<feature type="transmembrane region" description="Helical" evidence="5">
    <location>
        <begin position="325"/>
        <end position="344"/>
    </location>
</feature>
<evidence type="ECO:0000256" key="5">
    <source>
        <dbReference type="SAM" id="Phobius"/>
    </source>
</evidence>
<keyword evidence="4 5" id="KW-0472">Membrane</keyword>
<gene>
    <name evidence="7" type="ORF">HNQ51_002300</name>
</gene>
<feature type="transmembrane region" description="Helical" evidence="5">
    <location>
        <begin position="108"/>
        <end position="125"/>
    </location>
</feature>
<dbReference type="AlphaFoldDB" id="A0A840S8X1"/>
<evidence type="ECO:0000256" key="2">
    <source>
        <dbReference type="ARBA" id="ARBA00022692"/>
    </source>
</evidence>
<organism evidence="7 8">
    <name type="scientific">Inhella inkyongensis</name>
    <dbReference type="NCBI Taxonomy" id="392593"/>
    <lineage>
        <taxon>Bacteria</taxon>
        <taxon>Pseudomonadati</taxon>
        <taxon>Pseudomonadota</taxon>
        <taxon>Betaproteobacteria</taxon>
        <taxon>Burkholderiales</taxon>
        <taxon>Sphaerotilaceae</taxon>
        <taxon>Inhella</taxon>
    </lineage>
</organism>
<accession>A0A840S8X1</accession>
<feature type="transmembrane region" description="Helical" evidence="5">
    <location>
        <begin position="165"/>
        <end position="184"/>
    </location>
</feature>
<keyword evidence="3 5" id="KW-1133">Transmembrane helix</keyword>
<feature type="transmembrane region" description="Helical" evidence="5">
    <location>
        <begin position="227"/>
        <end position="248"/>
    </location>
</feature>